<dbReference type="GeneID" id="108568344"/>
<protein>
    <submittedName>
        <fullName evidence="3">Polyglutamine-binding protein 1</fullName>
    </submittedName>
</protein>
<evidence type="ECO:0000313" key="3">
    <source>
        <dbReference type="RefSeq" id="XP_017784853.1"/>
    </source>
</evidence>
<accession>A0ABM1NDF3</accession>
<reference evidence="3" key="1">
    <citation type="submission" date="2025-08" db="UniProtKB">
        <authorList>
            <consortium name="RefSeq"/>
        </authorList>
    </citation>
    <scope>IDENTIFICATION</scope>
    <source>
        <tissue evidence="3">Whole Larva</tissue>
    </source>
</reference>
<evidence type="ECO:0000313" key="2">
    <source>
        <dbReference type="Proteomes" id="UP000695000"/>
    </source>
</evidence>
<keyword evidence="2" id="KW-1185">Reference proteome</keyword>
<dbReference type="RefSeq" id="XP_017784853.1">
    <property type="nucleotide sequence ID" value="XM_017929364.1"/>
</dbReference>
<name>A0ABM1NDF3_NICVS</name>
<feature type="region of interest" description="Disordered" evidence="1">
    <location>
        <begin position="212"/>
        <end position="240"/>
    </location>
</feature>
<gene>
    <name evidence="3" type="primary">LOC108568344</name>
</gene>
<feature type="compositionally biased region" description="Basic and acidic residues" evidence="1">
    <location>
        <begin position="135"/>
        <end position="146"/>
    </location>
</feature>
<proteinExistence type="predicted"/>
<evidence type="ECO:0000256" key="1">
    <source>
        <dbReference type="SAM" id="MobiDB-lite"/>
    </source>
</evidence>
<sequence>MPLPAALAAKLAKRGLVGQQKPTVVVEKENKPESKCALCCPNKYNIYHECTTWCQIHWKVHNNPEPHYMKSVKKMLEKYPLPKNCTELFDNGVGRYYYWDIEKNLVSWLPPTHPKAVLTEPAAILRARLKEMSEQEQIQRDFEKRTRERHKERKDKEDERRYNKHDDRDRGRRRSKREDLLLDPMDPASYSDIPRGSWSDGLEINKLKADSTAPGALFQQRPYPSPGDVLEANKSSNKKK</sequence>
<feature type="region of interest" description="Disordered" evidence="1">
    <location>
        <begin position="135"/>
        <end position="200"/>
    </location>
</feature>
<organism evidence="2 3">
    <name type="scientific">Nicrophorus vespilloides</name>
    <name type="common">Boreal carrion beetle</name>
    <dbReference type="NCBI Taxonomy" id="110193"/>
    <lineage>
        <taxon>Eukaryota</taxon>
        <taxon>Metazoa</taxon>
        <taxon>Ecdysozoa</taxon>
        <taxon>Arthropoda</taxon>
        <taxon>Hexapoda</taxon>
        <taxon>Insecta</taxon>
        <taxon>Pterygota</taxon>
        <taxon>Neoptera</taxon>
        <taxon>Endopterygota</taxon>
        <taxon>Coleoptera</taxon>
        <taxon>Polyphaga</taxon>
        <taxon>Staphyliniformia</taxon>
        <taxon>Silphidae</taxon>
        <taxon>Nicrophorinae</taxon>
        <taxon>Nicrophorus</taxon>
    </lineage>
</organism>
<feature type="compositionally biased region" description="Basic and acidic residues" evidence="1">
    <location>
        <begin position="154"/>
        <end position="180"/>
    </location>
</feature>
<dbReference type="SUPFAM" id="SSF51045">
    <property type="entry name" value="WW domain"/>
    <property type="match status" value="1"/>
</dbReference>
<dbReference type="Gene3D" id="3.40.30.10">
    <property type="entry name" value="Glutaredoxin"/>
    <property type="match status" value="1"/>
</dbReference>
<dbReference type="Proteomes" id="UP000695000">
    <property type="component" value="Unplaced"/>
</dbReference>
<dbReference type="InterPro" id="IPR036020">
    <property type="entry name" value="WW_dom_sf"/>
</dbReference>